<dbReference type="Gene3D" id="1.10.10.10">
    <property type="entry name" value="Winged helix-like DNA-binding domain superfamily/Winged helix DNA-binding domain"/>
    <property type="match status" value="1"/>
</dbReference>
<proteinExistence type="predicted"/>
<evidence type="ECO:0000256" key="4">
    <source>
        <dbReference type="SAM" id="MobiDB-lite"/>
    </source>
</evidence>
<dbReference type="AlphaFoldDB" id="A0A9X1YDZ4"/>
<feature type="domain" description="IclR-ED" evidence="6">
    <location>
        <begin position="61"/>
        <end position="246"/>
    </location>
</feature>
<reference evidence="7" key="1">
    <citation type="submission" date="2022-04" db="EMBL/GenBank/DDBJ databases">
        <title>Roseomonas acroporae sp. nov., isolated from coral Acropora digitifera.</title>
        <authorList>
            <person name="Sun H."/>
        </authorList>
    </citation>
    <scope>NUCLEOTIDE SEQUENCE</scope>
    <source>
        <strain evidence="7">NAR14</strain>
    </source>
</reference>
<keyword evidence="3" id="KW-0804">Transcription</keyword>
<feature type="region of interest" description="Disordered" evidence="4">
    <location>
        <begin position="242"/>
        <end position="287"/>
    </location>
</feature>
<protein>
    <submittedName>
        <fullName evidence="7">IclR family transcriptional regulator</fullName>
    </submittedName>
</protein>
<evidence type="ECO:0000259" key="6">
    <source>
        <dbReference type="PROSITE" id="PS51078"/>
    </source>
</evidence>
<dbReference type="Pfam" id="PF01614">
    <property type="entry name" value="IclR_C"/>
    <property type="match status" value="1"/>
</dbReference>
<dbReference type="Gene3D" id="3.30.450.40">
    <property type="match status" value="1"/>
</dbReference>
<dbReference type="RefSeq" id="WP_248669001.1">
    <property type="nucleotide sequence ID" value="NZ_JALPRX010000102.1"/>
</dbReference>
<comment type="caution">
    <text evidence="7">The sequence shown here is derived from an EMBL/GenBank/DDBJ whole genome shotgun (WGS) entry which is preliminary data.</text>
</comment>
<dbReference type="Proteomes" id="UP001139516">
    <property type="component" value="Unassembled WGS sequence"/>
</dbReference>
<dbReference type="Pfam" id="PF09339">
    <property type="entry name" value="HTH_IclR"/>
    <property type="match status" value="1"/>
</dbReference>
<dbReference type="SUPFAM" id="SSF46785">
    <property type="entry name" value="Winged helix' DNA-binding domain"/>
    <property type="match status" value="1"/>
</dbReference>
<dbReference type="SUPFAM" id="SSF55781">
    <property type="entry name" value="GAF domain-like"/>
    <property type="match status" value="1"/>
</dbReference>
<dbReference type="InterPro" id="IPR029016">
    <property type="entry name" value="GAF-like_dom_sf"/>
</dbReference>
<evidence type="ECO:0000256" key="1">
    <source>
        <dbReference type="ARBA" id="ARBA00023015"/>
    </source>
</evidence>
<dbReference type="InterPro" id="IPR036390">
    <property type="entry name" value="WH_DNA-bd_sf"/>
</dbReference>
<dbReference type="PANTHER" id="PTHR30136:SF24">
    <property type="entry name" value="HTH-TYPE TRANSCRIPTIONAL REPRESSOR ALLR"/>
    <property type="match status" value="1"/>
</dbReference>
<accession>A0A9X1YDZ4</accession>
<dbReference type="InterPro" id="IPR050707">
    <property type="entry name" value="HTH_MetabolicPath_Reg"/>
</dbReference>
<keyword evidence="2" id="KW-0238">DNA-binding</keyword>
<organism evidence="7 8">
    <name type="scientific">Roseomonas acroporae</name>
    <dbReference type="NCBI Taxonomy" id="2937791"/>
    <lineage>
        <taxon>Bacteria</taxon>
        <taxon>Pseudomonadati</taxon>
        <taxon>Pseudomonadota</taxon>
        <taxon>Alphaproteobacteria</taxon>
        <taxon>Acetobacterales</taxon>
        <taxon>Roseomonadaceae</taxon>
        <taxon>Roseomonas</taxon>
    </lineage>
</organism>
<gene>
    <name evidence="7" type="ORF">M0638_21470</name>
</gene>
<sequence length="287" mass="29464">MQRALRLLDHLAGGGNARNLSETARLLDITRPTLARLLDTLEYERVVERLPEGGGYRLGLRFLGLAATALASRDLLRLAQPVLAGLAAELGLSAYLTVLSGGETLYLLREMPDTPLVSNIRLGSRVAAHLTAPGRMLLAHRPAEARRALLGPEPLAAATGRSVTTHAGLDRLLAEDRARGLAWSRAAYEAGIDACAVAILGGAGEAMAAISVAGPSAQFGTARAAPARVEQALRDAARDLSRLMGGPADGPKDGPMDGSMDGPKDGPAEGSMTDGAGVAATGEGGAA</sequence>
<evidence type="ECO:0000256" key="3">
    <source>
        <dbReference type="ARBA" id="ARBA00023163"/>
    </source>
</evidence>
<dbReference type="InterPro" id="IPR014757">
    <property type="entry name" value="Tscrpt_reg_IclR_C"/>
</dbReference>
<dbReference type="GO" id="GO:0003677">
    <property type="term" value="F:DNA binding"/>
    <property type="evidence" value="ECO:0007669"/>
    <property type="project" value="UniProtKB-KW"/>
</dbReference>
<dbReference type="GO" id="GO:0003700">
    <property type="term" value="F:DNA-binding transcription factor activity"/>
    <property type="evidence" value="ECO:0007669"/>
    <property type="project" value="TreeGrafter"/>
</dbReference>
<dbReference type="PROSITE" id="PS51078">
    <property type="entry name" value="ICLR_ED"/>
    <property type="match status" value="1"/>
</dbReference>
<evidence type="ECO:0000259" key="5">
    <source>
        <dbReference type="PROSITE" id="PS51077"/>
    </source>
</evidence>
<dbReference type="InterPro" id="IPR036388">
    <property type="entry name" value="WH-like_DNA-bd_sf"/>
</dbReference>
<keyword evidence="1" id="KW-0805">Transcription regulation</keyword>
<feature type="domain" description="HTH iclR-type" evidence="5">
    <location>
        <begin position="1"/>
        <end position="60"/>
    </location>
</feature>
<keyword evidence="8" id="KW-1185">Reference proteome</keyword>
<dbReference type="PANTHER" id="PTHR30136">
    <property type="entry name" value="HELIX-TURN-HELIX TRANSCRIPTIONAL REGULATOR, ICLR FAMILY"/>
    <property type="match status" value="1"/>
</dbReference>
<dbReference type="SMART" id="SM00346">
    <property type="entry name" value="HTH_ICLR"/>
    <property type="match status" value="1"/>
</dbReference>
<evidence type="ECO:0000256" key="2">
    <source>
        <dbReference type="ARBA" id="ARBA00023125"/>
    </source>
</evidence>
<evidence type="ECO:0000313" key="8">
    <source>
        <dbReference type="Proteomes" id="UP001139516"/>
    </source>
</evidence>
<dbReference type="PROSITE" id="PS51077">
    <property type="entry name" value="HTH_ICLR"/>
    <property type="match status" value="1"/>
</dbReference>
<evidence type="ECO:0000313" key="7">
    <source>
        <dbReference type="EMBL" id="MCK8786947.1"/>
    </source>
</evidence>
<dbReference type="EMBL" id="JALPRX010000102">
    <property type="protein sequence ID" value="MCK8786947.1"/>
    <property type="molecule type" value="Genomic_DNA"/>
</dbReference>
<name>A0A9X1YDZ4_9PROT</name>
<dbReference type="GO" id="GO:0045892">
    <property type="term" value="P:negative regulation of DNA-templated transcription"/>
    <property type="evidence" value="ECO:0007669"/>
    <property type="project" value="TreeGrafter"/>
</dbReference>
<dbReference type="InterPro" id="IPR005471">
    <property type="entry name" value="Tscrpt_reg_IclR_N"/>
</dbReference>